<sequence>MIPKDNVESKIKEALNMLIERDKELLEIDINERTLCHRLAIYIEQLFDGYDVDCEYNRSGLGDPKKLTFESIEKIYKNGEKVRMNVKDTIAKTVYPDIIVHKRKKEENLLVIEVKKSTNKMDRNIDVKKLEKYKQELKYEYAIFLLINVGESFDENGYFYNLQFIL</sequence>
<accession>A0A1M5STQ4</accession>
<dbReference type="EMBL" id="FQXR01000002">
    <property type="protein sequence ID" value="SHH41618.1"/>
    <property type="molecule type" value="Genomic_DNA"/>
</dbReference>
<protein>
    <recommendedName>
        <fullName evidence="3">Type I restriction enzyme R protein N terminus (HSDR_N)</fullName>
    </recommendedName>
</protein>
<keyword evidence="2" id="KW-1185">Reference proteome</keyword>
<gene>
    <name evidence="1" type="ORF">SAMN02745180_00269</name>
</gene>
<dbReference type="Proteomes" id="UP000184389">
    <property type="component" value="Unassembled WGS sequence"/>
</dbReference>
<reference evidence="1 2" key="1">
    <citation type="submission" date="2016-11" db="EMBL/GenBank/DDBJ databases">
        <authorList>
            <person name="Jaros S."/>
            <person name="Januszkiewicz K."/>
            <person name="Wedrychowicz H."/>
        </authorList>
    </citation>
    <scope>NUCLEOTIDE SEQUENCE [LARGE SCALE GENOMIC DNA]</scope>
    <source>
        <strain evidence="1 2">DSM 13106</strain>
    </source>
</reference>
<proteinExistence type="predicted"/>
<name>A0A1M5STQ4_9FIRM</name>
<dbReference type="OrthoDB" id="8907997at2"/>
<evidence type="ECO:0008006" key="3">
    <source>
        <dbReference type="Google" id="ProtNLM"/>
    </source>
</evidence>
<organism evidence="1 2">
    <name type="scientific">Sporanaerobacter acetigenes DSM 13106</name>
    <dbReference type="NCBI Taxonomy" id="1123281"/>
    <lineage>
        <taxon>Bacteria</taxon>
        <taxon>Bacillati</taxon>
        <taxon>Bacillota</taxon>
        <taxon>Tissierellia</taxon>
        <taxon>Tissierellales</taxon>
        <taxon>Sporanaerobacteraceae</taxon>
        <taxon>Sporanaerobacter</taxon>
    </lineage>
</organism>
<dbReference type="AlphaFoldDB" id="A0A1M5STQ4"/>
<evidence type="ECO:0000313" key="1">
    <source>
        <dbReference type="EMBL" id="SHH41618.1"/>
    </source>
</evidence>
<dbReference type="STRING" id="1123281.SAMN02745180_00269"/>
<evidence type="ECO:0000313" key="2">
    <source>
        <dbReference type="Proteomes" id="UP000184389"/>
    </source>
</evidence>
<dbReference type="RefSeq" id="WP_072742725.1">
    <property type="nucleotide sequence ID" value="NZ_FQXR01000002.1"/>
</dbReference>